<dbReference type="Gene3D" id="3.40.50.880">
    <property type="match status" value="1"/>
</dbReference>
<name>A0A919AL37_9PROT</name>
<dbReference type="Gene3D" id="3.10.450.50">
    <property type="match status" value="1"/>
</dbReference>
<feature type="signal peptide" evidence="4">
    <location>
        <begin position="1"/>
        <end position="23"/>
    </location>
</feature>
<dbReference type="Pfam" id="PF01965">
    <property type="entry name" value="DJ-1_PfpI"/>
    <property type="match status" value="1"/>
</dbReference>
<evidence type="ECO:0000313" key="7">
    <source>
        <dbReference type="Proteomes" id="UP000630923"/>
    </source>
</evidence>
<dbReference type="InterPro" id="IPR029062">
    <property type="entry name" value="Class_I_gatase-like"/>
</dbReference>
<dbReference type="EMBL" id="BNCI01000001">
    <property type="protein sequence ID" value="GHF11106.1"/>
    <property type="molecule type" value="Genomic_DNA"/>
</dbReference>
<keyword evidence="1" id="KW-0346">Stress response</keyword>
<dbReference type="SUPFAM" id="SSF54427">
    <property type="entry name" value="NTF2-like"/>
    <property type="match status" value="1"/>
</dbReference>
<comment type="caution">
    <text evidence="6">The sequence shown here is derived from an EMBL/GenBank/DDBJ whole genome shotgun (WGS) entry which is preliminary data.</text>
</comment>
<keyword evidence="2" id="KW-0456">Lyase</keyword>
<organism evidence="6 7">
    <name type="scientific">Kordiimonas sediminis</name>
    <dbReference type="NCBI Taxonomy" id="1735581"/>
    <lineage>
        <taxon>Bacteria</taxon>
        <taxon>Pseudomonadati</taxon>
        <taxon>Pseudomonadota</taxon>
        <taxon>Alphaproteobacteria</taxon>
        <taxon>Kordiimonadales</taxon>
        <taxon>Kordiimonadaceae</taxon>
        <taxon>Kordiimonas</taxon>
    </lineage>
</organism>
<evidence type="ECO:0000256" key="2">
    <source>
        <dbReference type="ARBA" id="ARBA00023239"/>
    </source>
</evidence>
<reference evidence="6" key="2">
    <citation type="submission" date="2020-09" db="EMBL/GenBank/DDBJ databases">
        <authorList>
            <person name="Sun Q."/>
            <person name="Kim S."/>
        </authorList>
    </citation>
    <scope>NUCLEOTIDE SEQUENCE</scope>
    <source>
        <strain evidence="6">KCTC 42590</strain>
    </source>
</reference>
<gene>
    <name evidence="6" type="ORF">GCM10017044_01010</name>
</gene>
<dbReference type="GO" id="GO:0019243">
    <property type="term" value="P:methylglyoxal catabolic process to D-lactate via S-lactoyl-glutathione"/>
    <property type="evidence" value="ECO:0007669"/>
    <property type="project" value="TreeGrafter"/>
</dbReference>
<evidence type="ECO:0000313" key="6">
    <source>
        <dbReference type="EMBL" id="GHF11106.1"/>
    </source>
</evidence>
<dbReference type="GO" id="GO:0005737">
    <property type="term" value="C:cytoplasm"/>
    <property type="evidence" value="ECO:0007669"/>
    <property type="project" value="TreeGrafter"/>
</dbReference>
<dbReference type="InterPro" id="IPR032710">
    <property type="entry name" value="NTF2-like_dom_sf"/>
</dbReference>
<dbReference type="InterPro" id="IPR039437">
    <property type="entry name" value="FrzH/put_lumazine-bd"/>
</dbReference>
<dbReference type="RefSeq" id="WP_191249607.1">
    <property type="nucleotide sequence ID" value="NZ_BNCI01000001.1"/>
</dbReference>
<dbReference type="InterPro" id="IPR002818">
    <property type="entry name" value="DJ-1/PfpI"/>
</dbReference>
<keyword evidence="4" id="KW-0732">Signal</keyword>
<proteinExistence type="inferred from homology"/>
<evidence type="ECO:0000256" key="3">
    <source>
        <dbReference type="ARBA" id="ARBA00038493"/>
    </source>
</evidence>
<dbReference type="Pfam" id="PF12893">
    <property type="entry name" value="Lumazine_bd_2"/>
    <property type="match status" value="1"/>
</dbReference>
<evidence type="ECO:0000259" key="5">
    <source>
        <dbReference type="Pfam" id="PF01965"/>
    </source>
</evidence>
<dbReference type="PANTHER" id="PTHR48094:SF11">
    <property type="entry name" value="GLUTATHIONE-INDEPENDENT GLYOXALASE HSP31-RELATED"/>
    <property type="match status" value="1"/>
</dbReference>
<feature type="chain" id="PRO_5036677527" description="DJ-1/PfpI domain-containing protein" evidence="4">
    <location>
        <begin position="24"/>
        <end position="374"/>
    </location>
</feature>
<protein>
    <recommendedName>
        <fullName evidence="5">DJ-1/PfpI domain-containing protein</fullName>
    </recommendedName>
</protein>
<dbReference type="SUPFAM" id="SSF52317">
    <property type="entry name" value="Class I glutamine amidotransferase-like"/>
    <property type="match status" value="1"/>
</dbReference>
<dbReference type="GO" id="GO:0019172">
    <property type="term" value="F:glyoxalase III activity"/>
    <property type="evidence" value="ECO:0007669"/>
    <property type="project" value="TreeGrafter"/>
</dbReference>
<dbReference type="CDD" id="cd03141">
    <property type="entry name" value="GATase1_Hsp31_like"/>
    <property type="match status" value="1"/>
</dbReference>
<dbReference type="PANTHER" id="PTHR48094">
    <property type="entry name" value="PROTEIN/NUCLEIC ACID DEGLYCASE DJ-1-RELATED"/>
    <property type="match status" value="1"/>
</dbReference>
<feature type="domain" description="DJ-1/PfpI" evidence="5">
    <location>
        <begin position="170"/>
        <end position="366"/>
    </location>
</feature>
<reference evidence="6" key="1">
    <citation type="journal article" date="2014" name="Int. J. Syst. Evol. Microbiol.">
        <title>Complete genome sequence of Corynebacterium casei LMG S-19264T (=DSM 44701T), isolated from a smear-ripened cheese.</title>
        <authorList>
            <consortium name="US DOE Joint Genome Institute (JGI-PGF)"/>
            <person name="Walter F."/>
            <person name="Albersmeier A."/>
            <person name="Kalinowski J."/>
            <person name="Ruckert C."/>
        </authorList>
    </citation>
    <scope>NUCLEOTIDE SEQUENCE</scope>
    <source>
        <strain evidence="6">KCTC 42590</strain>
    </source>
</reference>
<dbReference type="AlphaFoldDB" id="A0A919AL37"/>
<comment type="similarity">
    <text evidence="3">Belongs to the peptidase C56 family. HSP31-like subfamily.</text>
</comment>
<sequence>MTLQKIWMVAITALAFLSPAISASDDRAAIRETLIDYIEGTATYQPDRVKDAFHPEATLYLARDDKPVWLVAPEDYASWFSSRTGDSRRVGDVISIDIENDIATAKASISVFPQGTQYIDMFLLKKIEGDWKIISKSATALEGTIPDRRVLFIMSNADYHGDTNRPTGVSFAEIVKAYDVFRKAGYAVDFVTPTGGAIPLAYINTSETIQKDYLYDKDLMARLSDTASPDQIDAGKYQAVHYVGGGNAMYGVADNAHIQKIAMHVYEQNKGIISSVCHGTAGIAFLKEKDGSYLVSGKRVSGYPDAFERQDAEYYLAFPFKITETISAHGGDFRHAERNVPHVEIDGRLITGQNHLSSAAVAQAIIDQLDKGTN</sequence>
<keyword evidence="7" id="KW-1185">Reference proteome</keyword>
<evidence type="ECO:0000256" key="4">
    <source>
        <dbReference type="SAM" id="SignalP"/>
    </source>
</evidence>
<evidence type="ECO:0000256" key="1">
    <source>
        <dbReference type="ARBA" id="ARBA00023016"/>
    </source>
</evidence>
<accession>A0A919AL37</accession>
<dbReference type="Proteomes" id="UP000630923">
    <property type="component" value="Unassembled WGS sequence"/>
</dbReference>
<dbReference type="InterPro" id="IPR050325">
    <property type="entry name" value="Prot/Nucl_acid_deglycase"/>
</dbReference>